<organism evidence="2">
    <name type="scientific">viral metagenome</name>
    <dbReference type="NCBI Taxonomy" id="1070528"/>
    <lineage>
        <taxon>unclassified sequences</taxon>
        <taxon>metagenomes</taxon>
        <taxon>organismal metagenomes</taxon>
    </lineage>
</organism>
<dbReference type="Gene3D" id="3.30.420.10">
    <property type="entry name" value="Ribonuclease H-like superfamily/Ribonuclease H"/>
    <property type="match status" value="1"/>
</dbReference>
<dbReference type="PANTHER" id="PTHR48475:SF1">
    <property type="entry name" value="RNASE H TYPE-1 DOMAIN-CONTAINING PROTEIN"/>
    <property type="match status" value="1"/>
</dbReference>
<accession>A0A6M3LR02</accession>
<keyword evidence="2" id="KW-0548">Nucleotidyltransferase</keyword>
<dbReference type="GO" id="GO:0003964">
    <property type="term" value="F:RNA-directed DNA polymerase activity"/>
    <property type="evidence" value="ECO:0007669"/>
    <property type="project" value="UniProtKB-KW"/>
</dbReference>
<dbReference type="Pfam" id="PF13456">
    <property type="entry name" value="RVT_3"/>
    <property type="match status" value="1"/>
</dbReference>
<gene>
    <name evidence="2" type="ORF">MM415B06518_0005</name>
</gene>
<sequence length="118" mass="13653">MIIYVDSSLREACYVPSGQEPTITPYPEPVTVNVGEYKAVILALEWAENRQLEEVEFLTDSQLVINQVSGKWQCKKAHLLPYRDKVRDILLRVSFIPNYTWSLDWIERGRNLAGKVLE</sequence>
<keyword evidence="2" id="KW-0695">RNA-directed DNA polymerase</keyword>
<dbReference type="GO" id="GO:0003676">
    <property type="term" value="F:nucleic acid binding"/>
    <property type="evidence" value="ECO:0007669"/>
    <property type="project" value="InterPro"/>
</dbReference>
<evidence type="ECO:0000259" key="1">
    <source>
        <dbReference type="PROSITE" id="PS50879"/>
    </source>
</evidence>
<evidence type="ECO:0000313" key="2">
    <source>
        <dbReference type="EMBL" id="QJA97193.1"/>
    </source>
</evidence>
<dbReference type="GO" id="GO:0004523">
    <property type="term" value="F:RNA-DNA hybrid ribonuclease activity"/>
    <property type="evidence" value="ECO:0007669"/>
    <property type="project" value="InterPro"/>
</dbReference>
<dbReference type="PANTHER" id="PTHR48475">
    <property type="entry name" value="RIBONUCLEASE H"/>
    <property type="match status" value="1"/>
</dbReference>
<dbReference type="SUPFAM" id="SSF53098">
    <property type="entry name" value="Ribonuclease H-like"/>
    <property type="match status" value="1"/>
</dbReference>
<reference evidence="2" key="1">
    <citation type="submission" date="2020-03" db="EMBL/GenBank/DDBJ databases">
        <title>The deep terrestrial virosphere.</title>
        <authorList>
            <person name="Holmfeldt K."/>
            <person name="Nilsson E."/>
            <person name="Simone D."/>
            <person name="Lopez-Fernandez M."/>
            <person name="Wu X."/>
            <person name="de Brujin I."/>
            <person name="Lundin D."/>
            <person name="Andersson A."/>
            <person name="Bertilsson S."/>
            <person name="Dopson M."/>
        </authorList>
    </citation>
    <scope>NUCLEOTIDE SEQUENCE</scope>
    <source>
        <strain evidence="2">MM415B06518</strain>
    </source>
</reference>
<dbReference type="PROSITE" id="PS50879">
    <property type="entry name" value="RNASE_H_1"/>
    <property type="match status" value="1"/>
</dbReference>
<dbReference type="AlphaFoldDB" id="A0A6M3LR02"/>
<dbReference type="InterPro" id="IPR012337">
    <property type="entry name" value="RNaseH-like_sf"/>
</dbReference>
<name>A0A6M3LR02_9ZZZZ</name>
<protein>
    <submittedName>
        <fullName evidence="2">Putative reverse transcriptase-like protein</fullName>
    </submittedName>
</protein>
<dbReference type="InterPro" id="IPR002156">
    <property type="entry name" value="RNaseH_domain"/>
</dbReference>
<dbReference type="EMBL" id="MT143471">
    <property type="protein sequence ID" value="QJA97193.1"/>
    <property type="molecule type" value="Genomic_DNA"/>
</dbReference>
<proteinExistence type="predicted"/>
<keyword evidence="2" id="KW-0808">Transferase</keyword>
<feature type="domain" description="RNase H type-1" evidence="1">
    <location>
        <begin position="1"/>
        <end position="118"/>
    </location>
</feature>
<dbReference type="InterPro" id="IPR036397">
    <property type="entry name" value="RNaseH_sf"/>
</dbReference>